<name>A0A6I4ZYL4_9BACI</name>
<evidence type="ECO:0000313" key="4">
    <source>
        <dbReference type="Proteomes" id="UP000468638"/>
    </source>
</evidence>
<dbReference type="Pfam" id="PF17783">
    <property type="entry name" value="WHD_CvfB"/>
    <property type="match status" value="1"/>
</dbReference>
<dbReference type="InterPro" id="IPR048588">
    <property type="entry name" value="CvfB_S1_2nd"/>
</dbReference>
<dbReference type="OrthoDB" id="9801597at2"/>
<dbReference type="InterPro" id="IPR014464">
    <property type="entry name" value="CvfB_fam"/>
</dbReference>
<dbReference type="GO" id="GO:0003676">
    <property type="term" value="F:nucleic acid binding"/>
    <property type="evidence" value="ECO:0007669"/>
    <property type="project" value="InterPro"/>
</dbReference>
<protein>
    <recommendedName>
        <fullName evidence="2">S1 motif domain-containing protein</fullName>
    </recommendedName>
</protein>
<sequence>MTNFNVGTVHEFSVSRKIDNGFVLMNEHGEVMLHVNDTKETVDIDETVKAFLYHDKQGKIVATTYLPDIDFNTYGWVEVVDMVDNLGVFVDIGIPKHILVSKDDLPLLNRIWPIVHDQLYVCLQTDQKGRLLAKPATENIIEQYAEPAPESLLNNTISGRVYRANKVGSFLVTEEGYQGFIHYTERKEEPRLGEWVNGRIIDVKSVGTLNISLRPVKEEALGEDAEQILAYLSSNKGEMTFTDKSSPDAIRDQFNISKAAFKRALGTLMKQEKIKQEDGKTLLIPKE</sequence>
<dbReference type="PANTHER" id="PTHR37296:SF1">
    <property type="entry name" value="CONSERVED VIRULENCE FACTOR B"/>
    <property type="match status" value="1"/>
</dbReference>
<proteinExistence type="inferred from homology"/>
<dbReference type="PIRSF" id="PIRSF012524">
    <property type="entry name" value="YitL_S1"/>
    <property type="match status" value="1"/>
</dbReference>
<dbReference type="InterPro" id="IPR040764">
    <property type="entry name" value="CvfB_WH"/>
</dbReference>
<dbReference type="InterPro" id="IPR039566">
    <property type="entry name" value="CvfB_S1_st"/>
</dbReference>
<dbReference type="Pfam" id="PF13509">
    <property type="entry name" value="S1_2"/>
    <property type="match status" value="1"/>
</dbReference>
<dbReference type="PROSITE" id="PS50126">
    <property type="entry name" value="S1"/>
    <property type="match status" value="1"/>
</dbReference>
<evidence type="ECO:0000256" key="1">
    <source>
        <dbReference type="PIRNR" id="PIRNR012524"/>
    </source>
</evidence>
<dbReference type="Gene3D" id="1.10.10.10">
    <property type="entry name" value="Winged helix-like DNA-binding domain superfamily/Winged helix DNA-binding domain"/>
    <property type="match status" value="1"/>
</dbReference>
<dbReference type="InterPro" id="IPR003029">
    <property type="entry name" value="S1_domain"/>
</dbReference>
<feature type="domain" description="S1 motif" evidence="2">
    <location>
        <begin position="154"/>
        <end position="214"/>
    </location>
</feature>
<dbReference type="Pfam" id="PF21191">
    <property type="entry name" value="CvfB_1st"/>
    <property type="match status" value="1"/>
</dbReference>
<dbReference type="InterPro" id="IPR036388">
    <property type="entry name" value="WH-like_DNA-bd_sf"/>
</dbReference>
<gene>
    <name evidence="3" type="ORF">GLW05_04745</name>
</gene>
<accession>A0A6I4ZYL4</accession>
<dbReference type="Proteomes" id="UP000468638">
    <property type="component" value="Unassembled WGS sequence"/>
</dbReference>
<reference evidence="3 4" key="1">
    <citation type="submission" date="2019-11" db="EMBL/GenBank/DDBJ databases">
        <title>Genome sequences of 17 halophilic strains isolated from different environments.</title>
        <authorList>
            <person name="Furrow R.E."/>
        </authorList>
    </citation>
    <scope>NUCLEOTIDE SEQUENCE [LARGE SCALE GENOMIC DNA]</scope>
    <source>
        <strain evidence="3 4">22514_16_FS</strain>
    </source>
</reference>
<dbReference type="PANTHER" id="PTHR37296">
    <property type="entry name" value="CONSERVED VIRULENCE FACTOR B"/>
    <property type="match status" value="1"/>
</dbReference>
<dbReference type="InterPro" id="IPR012340">
    <property type="entry name" value="NA-bd_OB-fold"/>
</dbReference>
<dbReference type="Gene3D" id="2.40.50.140">
    <property type="entry name" value="Nucleic acid-binding proteins"/>
    <property type="match status" value="2"/>
</dbReference>
<organism evidence="3 4">
    <name type="scientific">Pontibacillus yanchengensis</name>
    <dbReference type="NCBI Taxonomy" id="462910"/>
    <lineage>
        <taxon>Bacteria</taxon>
        <taxon>Bacillati</taxon>
        <taxon>Bacillota</taxon>
        <taxon>Bacilli</taxon>
        <taxon>Bacillales</taxon>
        <taxon>Bacillaceae</taxon>
        <taxon>Pontibacillus</taxon>
    </lineage>
</organism>
<evidence type="ECO:0000313" key="3">
    <source>
        <dbReference type="EMBL" id="MYL32902.1"/>
    </source>
</evidence>
<dbReference type="AlphaFoldDB" id="A0A6I4ZYL4"/>
<evidence type="ECO:0000259" key="2">
    <source>
        <dbReference type="PROSITE" id="PS50126"/>
    </source>
</evidence>
<comment type="caution">
    <text evidence="3">The sequence shown here is derived from an EMBL/GenBank/DDBJ whole genome shotgun (WGS) entry which is preliminary data.</text>
</comment>
<dbReference type="RefSeq" id="WP_160909293.1">
    <property type="nucleotide sequence ID" value="NZ_WMEQ01000002.1"/>
</dbReference>
<dbReference type="Pfam" id="PF21543">
    <property type="entry name" value="CvfB_2nd"/>
    <property type="match status" value="1"/>
</dbReference>
<comment type="similarity">
    <text evidence="1">Belongs to the CvfB family.</text>
</comment>
<dbReference type="EMBL" id="WMEQ01000002">
    <property type="protein sequence ID" value="MYL32902.1"/>
    <property type="molecule type" value="Genomic_DNA"/>
</dbReference>
<dbReference type="InterPro" id="IPR048587">
    <property type="entry name" value="CvfB_S1_3rd"/>
</dbReference>